<dbReference type="InterPro" id="IPR029787">
    <property type="entry name" value="Nucleotide_cyclase"/>
</dbReference>
<dbReference type="eggNOG" id="COG2114">
    <property type="taxonomic scope" value="Bacteria"/>
</dbReference>
<feature type="compositionally biased region" description="Basic and acidic residues" evidence="6">
    <location>
        <begin position="334"/>
        <end position="344"/>
    </location>
</feature>
<dbReference type="InterPro" id="IPR051677">
    <property type="entry name" value="AfsR-DnrI-RedD_regulator"/>
</dbReference>
<evidence type="ECO:0000313" key="8">
    <source>
        <dbReference type="EMBL" id="ACU38524.1"/>
    </source>
</evidence>
<organism evidence="8 9">
    <name type="scientific">Actinosynnema mirum (strain ATCC 29888 / DSM 43827 / JCM 3225 / NBRC 14064 / NCIMB 13271 / NRRL B-12336 / IMRU 3971 / 101)</name>
    <dbReference type="NCBI Taxonomy" id="446462"/>
    <lineage>
        <taxon>Bacteria</taxon>
        <taxon>Bacillati</taxon>
        <taxon>Actinomycetota</taxon>
        <taxon>Actinomycetes</taxon>
        <taxon>Pseudonocardiales</taxon>
        <taxon>Pseudonocardiaceae</taxon>
        <taxon>Actinosynnema</taxon>
    </lineage>
</organism>
<dbReference type="Gene3D" id="3.30.70.1230">
    <property type="entry name" value="Nucleotide cyclase"/>
    <property type="match status" value="1"/>
</dbReference>
<protein>
    <submittedName>
        <fullName evidence="8">Transcriptional regulator, SARP family</fullName>
    </submittedName>
</protein>
<evidence type="ECO:0000256" key="3">
    <source>
        <dbReference type="ARBA" id="ARBA00023125"/>
    </source>
</evidence>
<feature type="domain" description="OmpR/PhoB-type" evidence="7">
    <location>
        <begin position="1"/>
        <end position="96"/>
    </location>
</feature>
<dbReference type="Proteomes" id="UP000002213">
    <property type="component" value="Chromosome"/>
</dbReference>
<dbReference type="InterPro" id="IPR027417">
    <property type="entry name" value="P-loop_NTPase"/>
</dbReference>
<name>C6WN11_ACTMD</name>
<dbReference type="OrthoDB" id="4336084at2"/>
<evidence type="ECO:0000256" key="1">
    <source>
        <dbReference type="ARBA" id="ARBA00005820"/>
    </source>
</evidence>
<dbReference type="InterPro" id="IPR011990">
    <property type="entry name" value="TPR-like_helical_dom_sf"/>
</dbReference>
<gene>
    <name evidence="8" type="ordered locus">Amir_4694</name>
</gene>
<dbReference type="GO" id="GO:0000160">
    <property type="term" value="P:phosphorelay signal transduction system"/>
    <property type="evidence" value="ECO:0007669"/>
    <property type="project" value="InterPro"/>
</dbReference>
<dbReference type="SMART" id="SM01043">
    <property type="entry name" value="BTAD"/>
    <property type="match status" value="1"/>
</dbReference>
<evidence type="ECO:0000256" key="5">
    <source>
        <dbReference type="PROSITE-ProRule" id="PRU01091"/>
    </source>
</evidence>
<feature type="DNA-binding region" description="OmpR/PhoB-type" evidence="5">
    <location>
        <begin position="1"/>
        <end position="96"/>
    </location>
</feature>
<proteinExistence type="inferred from homology"/>
<dbReference type="eggNOG" id="COG3629">
    <property type="taxonomic scope" value="Bacteria"/>
</dbReference>
<keyword evidence="3 5" id="KW-0238">DNA-binding</keyword>
<evidence type="ECO:0000259" key="7">
    <source>
        <dbReference type="PROSITE" id="PS51755"/>
    </source>
</evidence>
<dbReference type="InterPro" id="IPR041664">
    <property type="entry name" value="AAA_16"/>
</dbReference>
<evidence type="ECO:0000256" key="6">
    <source>
        <dbReference type="SAM" id="MobiDB-lite"/>
    </source>
</evidence>
<dbReference type="SUPFAM" id="SSF48452">
    <property type="entry name" value="TPR-like"/>
    <property type="match status" value="1"/>
</dbReference>
<accession>C6WN11</accession>
<keyword evidence="2" id="KW-0805">Transcription regulation</keyword>
<dbReference type="InterPro" id="IPR016032">
    <property type="entry name" value="Sig_transdc_resp-reg_C-effctor"/>
</dbReference>
<evidence type="ECO:0000313" key="9">
    <source>
        <dbReference type="Proteomes" id="UP000002213"/>
    </source>
</evidence>
<keyword evidence="4" id="KW-0804">Transcription</keyword>
<dbReference type="STRING" id="446462.Amir_4694"/>
<dbReference type="EMBL" id="CP001630">
    <property type="protein sequence ID" value="ACU38524.1"/>
    <property type="molecule type" value="Genomic_DNA"/>
</dbReference>
<evidence type="ECO:0000256" key="4">
    <source>
        <dbReference type="ARBA" id="ARBA00023163"/>
    </source>
</evidence>
<keyword evidence="9" id="KW-1185">Reference proteome</keyword>
<dbReference type="GO" id="GO:0003677">
    <property type="term" value="F:DNA binding"/>
    <property type="evidence" value="ECO:0007669"/>
    <property type="project" value="UniProtKB-UniRule"/>
</dbReference>
<dbReference type="AlphaFoldDB" id="C6WN11"/>
<dbReference type="GO" id="GO:0006355">
    <property type="term" value="P:regulation of DNA-templated transcription"/>
    <property type="evidence" value="ECO:0007669"/>
    <property type="project" value="InterPro"/>
</dbReference>
<dbReference type="SUPFAM" id="SSF46894">
    <property type="entry name" value="C-terminal effector domain of the bipartite response regulators"/>
    <property type="match status" value="1"/>
</dbReference>
<evidence type="ECO:0000256" key="2">
    <source>
        <dbReference type="ARBA" id="ARBA00023015"/>
    </source>
</evidence>
<dbReference type="PANTHER" id="PTHR35807:SF1">
    <property type="entry name" value="TRANSCRIPTIONAL REGULATOR REDD"/>
    <property type="match status" value="1"/>
</dbReference>
<dbReference type="SUPFAM" id="SSF52540">
    <property type="entry name" value="P-loop containing nucleoside triphosphate hydrolases"/>
    <property type="match status" value="1"/>
</dbReference>
<dbReference type="InterPro" id="IPR005158">
    <property type="entry name" value="BTAD"/>
</dbReference>
<reference evidence="8 9" key="1">
    <citation type="journal article" date="2009" name="Stand. Genomic Sci.">
        <title>Complete genome sequence of Actinosynnema mirum type strain (101).</title>
        <authorList>
            <person name="Land M."/>
            <person name="Lapidus A."/>
            <person name="Mayilraj S."/>
            <person name="Chen F."/>
            <person name="Copeland A."/>
            <person name="Del Rio T.G."/>
            <person name="Nolan M."/>
            <person name="Lucas S."/>
            <person name="Tice H."/>
            <person name="Cheng J.F."/>
            <person name="Chertkov O."/>
            <person name="Bruce D."/>
            <person name="Goodwin L."/>
            <person name="Pitluck S."/>
            <person name="Rohde M."/>
            <person name="Goker M."/>
            <person name="Pati A."/>
            <person name="Ivanova N."/>
            <person name="Mavromatis K."/>
            <person name="Chen A."/>
            <person name="Palaniappan K."/>
            <person name="Hauser L."/>
            <person name="Chang Y.J."/>
            <person name="Jeffries C.C."/>
            <person name="Brettin T."/>
            <person name="Detter J.C."/>
            <person name="Han C."/>
            <person name="Chain P."/>
            <person name="Tindall B.J."/>
            <person name="Bristow J."/>
            <person name="Eisen J.A."/>
            <person name="Markowitz V."/>
            <person name="Hugenholtz P."/>
            <person name="Kyrpides N.C."/>
            <person name="Klenk H.P."/>
        </authorList>
    </citation>
    <scope>NUCLEOTIDE SEQUENCE [LARGE SCALE GENOMIC DNA]</scope>
    <source>
        <strain evidence="9">ATCC 29888 / DSM 43827 / JCM 3225 / NBRC 14064 / NCIMB 13271 / NRRL B-12336 / IMRU 3971 / 101</strain>
    </source>
</reference>
<dbReference type="SMART" id="SM00862">
    <property type="entry name" value="Trans_reg_C"/>
    <property type="match status" value="1"/>
</dbReference>
<dbReference type="Gene3D" id="1.10.10.10">
    <property type="entry name" value="Winged helix-like DNA-binding domain superfamily/Winged helix DNA-binding domain"/>
    <property type="match status" value="1"/>
</dbReference>
<dbReference type="PANTHER" id="PTHR35807">
    <property type="entry name" value="TRANSCRIPTIONAL REGULATOR REDD-RELATED"/>
    <property type="match status" value="1"/>
</dbReference>
<dbReference type="Pfam" id="PF03704">
    <property type="entry name" value="BTAD"/>
    <property type="match status" value="1"/>
</dbReference>
<dbReference type="Pfam" id="PF13191">
    <property type="entry name" value="AAA_16"/>
    <property type="match status" value="1"/>
</dbReference>
<dbReference type="SUPFAM" id="SSF55073">
    <property type="entry name" value="Nucleotide cyclase"/>
    <property type="match status" value="1"/>
</dbReference>
<dbReference type="Gene3D" id="1.25.40.10">
    <property type="entry name" value="Tetratricopeptide repeat domain"/>
    <property type="match status" value="1"/>
</dbReference>
<sequence length="833" mass="89871">MFFRMLGPLEVLDGDRAVGLGGTRQRATLGFLLLHLNRVVATSQLLGALWTTEAPASSRKILQNAVWGLRGALSSSGRSPESATLVTQTPGYMLSVDPSRVDLHSFHQLAEEGQTKLAAREFEDASRVLNRALGLWRGPALADLVETGLAWSELSVLQNLRLDVLEDYFEAELSCGRHHAVLGELERTVEANPVRERACGQLMLALYRCGRQADALTVFSRVRGALVEELGLEPCRELKSLQHAILTHDQTLTYPPAGALTTIPAQVGRSAEAESGARAVVLPGSGRPVAHLAGPHLAGPHLVVPGAVALSGAVTALATPEGPARLAPDGGQDGDERGDERARAGEAGPVEVDGIEVDGIEVDGVDGPPPDDERFRPSVVPAQHRHVSVLMVHSTIELDDDANRFDVLDGIAATIREGVEYFGGVVAACIGSVTMALFDVPRRMDNNAERAVRAALAIRDCLAPELQSVAGARVVVRSAVTTGEALVRYQSTEQGAQLSVNGPPVEECQSVLLGVPVGETWVSETTRRETEFTVLCHQVVTPVRLWQVEGVRPEAFPHQSVPVVDREPELELLRGLMTRTRHRTSPYLVTVLGEAGVGKTRFLVEFQRRVVGHPSTGQFVLAHACWSDQEAVRAVRAEILASCCGIQHRDDVASVREKLGAAVRRHLPPGRAHEVFDALLPLVARGVGPCGELDGPWRELIGAVARDRGMVMVVDDLHCAGEELLSFVEGLVDSFGQVPLLVITAARPDLVERRPDWGGGLRHATTFTLDPLSDEAIDRLLELLLTSSDTEGEQGAATPRNGNELDARREHIRMLLCLDRRMLTDTSAQLRTS</sequence>
<dbReference type="FunFam" id="1.25.40.10:FF:000222">
    <property type="entry name" value="SARP family transcriptional regulator"/>
    <property type="match status" value="1"/>
</dbReference>
<dbReference type="PROSITE" id="PS51755">
    <property type="entry name" value="OMPR_PHOB"/>
    <property type="match status" value="1"/>
</dbReference>
<comment type="similarity">
    <text evidence="1">Belongs to the AfsR/DnrI/RedD regulatory family.</text>
</comment>
<dbReference type="InterPro" id="IPR036388">
    <property type="entry name" value="WH-like_DNA-bd_sf"/>
</dbReference>
<dbReference type="KEGG" id="ami:Amir_4694"/>
<feature type="region of interest" description="Disordered" evidence="6">
    <location>
        <begin position="320"/>
        <end position="348"/>
    </location>
</feature>
<dbReference type="InterPro" id="IPR001867">
    <property type="entry name" value="OmpR/PhoB-type_DNA-bd"/>
</dbReference>
<dbReference type="CDD" id="cd15831">
    <property type="entry name" value="BTAD"/>
    <property type="match status" value="1"/>
</dbReference>
<dbReference type="HOGENOM" id="CLU_012609_0_0_11"/>